<keyword evidence="2" id="KW-0732">Signal</keyword>
<dbReference type="EMBL" id="LUKE01000001">
    <property type="protein sequence ID" value="KYG65529.1"/>
    <property type="molecule type" value="Genomic_DNA"/>
</dbReference>
<keyword evidence="4" id="KW-1185">Reference proteome</keyword>
<dbReference type="RefSeq" id="WP_061833073.1">
    <property type="nucleotide sequence ID" value="NZ_LUKE01000001.1"/>
</dbReference>
<gene>
    <name evidence="3" type="ORF">AZI86_00165</name>
</gene>
<evidence type="ECO:0000256" key="1">
    <source>
        <dbReference type="SAM" id="Coils"/>
    </source>
</evidence>
<feature type="coiled-coil region" evidence="1">
    <location>
        <begin position="409"/>
        <end position="436"/>
    </location>
</feature>
<dbReference type="AlphaFoldDB" id="A0A150WML8"/>
<dbReference type="InterPro" id="IPR011990">
    <property type="entry name" value="TPR-like_helical_dom_sf"/>
</dbReference>
<reference evidence="3 4" key="1">
    <citation type="submission" date="2016-03" db="EMBL/GenBank/DDBJ databases">
        <authorList>
            <person name="Ploux O."/>
        </authorList>
    </citation>
    <scope>NUCLEOTIDE SEQUENCE [LARGE SCALE GENOMIC DNA]</scope>
    <source>
        <strain evidence="3 4">R0</strain>
    </source>
</reference>
<evidence type="ECO:0000256" key="2">
    <source>
        <dbReference type="SAM" id="SignalP"/>
    </source>
</evidence>
<accession>A0A150WML8</accession>
<name>A0A150WML8_BDEBC</name>
<evidence type="ECO:0000313" key="3">
    <source>
        <dbReference type="EMBL" id="KYG65529.1"/>
    </source>
</evidence>
<comment type="caution">
    <text evidence="3">The sequence shown here is derived from an EMBL/GenBank/DDBJ whole genome shotgun (WGS) entry which is preliminary data.</text>
</comment>
<dbReference type="OrthoDB" id="6396554at2"/>
<evidence type="ECO:0000313" key="4">
    <source>
        <dbReference type="Proteomes" id="UP000075320"/>
    </source>
</evidence>
<feature type="signal peptide" evidence="2">
    <location>
        <begin position="1"/>
        <end position="20"/>
    </location>
</feature>
<organism evidence="3 4">
    <name type="scientific">Bdellovibrio bacteriovorus</name>
    <dbReference type="NCBI Taxonomy" id="959"/>
    <lineage>
        <taxon>Bacteria</taxon>
        <taxon>Pseudomonadati</taxon>
        <taxon>Bdellovibrionota</taxon>
        <taxon>Bdellovibrionia</taxon>
        <taxon>Bdellovibrionales</taxon>
        <taxon>Pseudobdellovibrionaceae</taxon>
        <taxon>Bdellovibrio</taxon>
    </lineage>
</organism>
<dbReference type="SUPFAM" id="SSF48452">
    <property type="entry name" value="TPR-like"/>
    <property type="match status" value="1"/>
</dbReference>
<feature type="chain" id="PRO_5007573264" evidence="2">
    <location>
        <begin position="21"/>
        <end position="496"/>
    </location>
</feature>
<dbReference type="Proteomes" id="UP000075320">
    <property type="component" value="Unassembled WGS sequence"/>
</dbReference>
<keyword evidence="1" id="KW-0175">Coiled coil</keyword>
<protein>
    <submittedName>
        <fullName evidence="3">Uncharacterized protein</fullName>
    </submittedName>
</protein>
<dbReference type="Gene3D" id="1.25.40.10">
    <property type="entry name" value="Tetratricopeptide repeat domain"/>
    <property type="match status" value="2"/>
</dbReference>
<proteinExistence type="predicted"/>
<sequence>MKTRIALILASMTLPLAGHAAGSAALEKGRALFNKGSFANASFEFFKENSPSELTKGRYGFGLSLYRLKLPHLASIPMMTVATQAEGKLQKKALDTLVKISYETNDNTLLHYAINKLSVEDLEETSQEVFFNRLADYNQENGKYDEALRNVDAVLKKNPDNEKAIFTGGLVYLKKDNPIKAQEFFKHLASSFEQKAPNDEMRGLALANYARALYQGRNMAEAENIYRQIPKDHSAYRKVQMELAWTLFRGGKIRSALSSLQTLHTPFYENFYDPESFILRAIILIFACQGDEAMKAVKAFQKNFAGLDDSLTAWLKNSATQASVIAELQAAQANIKDPRAKKKSQLPFFVVRTLMDEQPLRGLLKVKADILTEQQTFLRLFKTAKNPGFQNYAKKAYQAKLRSLDKNIARVFKARIENFQKEYRDLDAQVEFLQYEILEEKKRASKAKLTGPLTVDANEKRSFYVQNGFRYWPFTGEYWIDEIGNYQYLGVNRCED</sequence>